<proteinExistence type="predicted"/>
<protein>
    <submittedName>
        <fullName evidence="2">Uncharacterized protein</fullName>
    </submittedName>
</protein>
<gene>
    <name evidence="2" type="ORF">KIL84_000430</name>
</gene>
<comment type="caution">
    <text evidence="2">The sequence shown here is derived from an EMBL/GenBank/DDBJ whole genome shotgun (WGS) entry which is preliminary data.</text>
</comment>
<reference evidence="2" key="1">
    <citation type="submission" date="2021-09" db="EMBL/GenBank/DDBJ databases">
        <title>The genome of Mauremys mutica provides insights into the evolution of semi-aquatic lifestyle.</title>
        <authorList>
            <person name="Gong S."/>
            <person name="Gao Y."/>
        </authorList>
    </citation>
    <scope>NUCLEOTIDE SEQUENCE</scope>
    <source>
        <strain evidence="2">MM-2020</strain>
        <tissue evidence="2">Muscle</tissue>
    </source>
</reference>
<feature type="region of interest" description="Disordered" evidence="1">
    <location>
        <begin position="81"/>
        <end position="119"/>
    </location>
</feature>
<evidence type="ECO:0000313" key="2">
    <source>
        <dbReference type="EMBL" id="KAH1179099.1"/>
    </source>
</evidence>
<name>A0A9D4B3E4_9SAUR</name>
<dbReference type="AlphaFoldDB" id="A0A9D4B3E4"/>
<dbReference type="EMBL" id="JAHDVG010000473">
    <property type="protein sequence ID" value="KAH1179099.1"/>
    <property type="molecule type" value="Genomic_DNA"/>
</dbReference>
<sequence length="119" mass="13316">MPKGRVLNNTENEAVGITRARQAFNETSEDVLFKVPAKWVFYGMRGNATSLICLWHLVHPLEGLHDYVLLKVSKGTNSHVQLERCSQKKGQAPRSMTSGDRSPEETEESSKSTSKPFVL</sequence>
<dbReference type="Proteomes" id="UP000827986">
    <property type="component" value="Unassembled WGS sequence"/>
</dbReference>
<feature type="compositionally biased region" description="Basic and acidic residues" evidence="1">
    <location>
        <begin position="101"/>
        <end position="110"/>
    </location>
</feature>
<accession>A0A9D4B3E4</accession>
<evidence type="ECO:0000313" key="3">
    <source>
        <dbReference type="Proteomes" id="UP000827986"/>
    </source>
</evidence>
<keyword evidence="3" id="KW-1185">Reference proteome</keyword>
<organism evidence="2 3">
    <name type="scientific">Mauremys mutica</name>
    <name type="common">yellowpond turtle</name>
    <dbReference type="NCBI Taxonomy" id="74926"/>
    <lineage>
        <taxon>Eukaryota</taxon>
        <taxon>Metazoa</taxon>
        <taxon>Chordata</taxon>
        <taxon>Craniata</taxon>
        <taxon>Vertebrata</taxon>
        <taxon>Euteleostomi</taxon>
        <taxon>Archelosauria</taxon>
        <taxon>Testudinata</taxon>
        <taxon>Testudines</taxon>
        <taxon>Cryptodira</taxon>
        <taxon>Durocryptodira</taxon>
        <taxon>Testudinoidea</taxon>
        <taxon>Geoemydidae</taxon>
        <taxon>Geoemydinae</taxon>
        <taxon>Mauremys</taxon>
    </lineage>
</organism>
<evidence type="ECO:0000256" key="1">
    <source>
        <dbReference type="SAM" id="MobiDB-lite"/>
    </source>
</evidence>